<reference evidence="1 2" key="1">
    <citation type="submission" date="2023-07" db="EMBL/GenBank/DDBJ databases">
        <title>Sorghum-associated microbial communities from plants grown in Nebraska, USA.</title>
        <authorList>
            <person name="Schachtman D."/>
        </authorList>
    </citation>
    <scope>NUCLEOTIDE SEQUENCE [LARGE SCALE GENOMIC DNA]</scope>
    <source>
        <strain evidence="1 2">BE198</strain>
    </source>
</reference>
<comment type="caution">
    <text evidence="1">The sequence shown here is derived from an EMBL/GenBank/DDBJ whole genome shotgun (WGS) entry which is preliminary data.</text>
</comment>
<evidence type="ECO:0000313" key="1">
    <source>
        <dbReference type="EMBL" id="MDR7134672.1"/>
    </source>
</evidence>
<sequence>MQLNLERPDHEFFLRGADGASALVNDRHLQASFVLAPDRLIEGWRAHEAKALAPEDMEPLLALEPEVILLGTGATQVFPPAATLAACLSRNVGVEVMTNAAAARTFNVLAGEGRRVVAGFLLNA</sequence>
<organism evidence="1 2">
    <name type="scientific">Lysobacter niastensis</name>
    <dbReference type="NCBI Taxonomy" id="380629"/>
    <lineage>
        <taxon>Bacteria</taxon>
        <taxon>Pseudomonadati</taxon>
        <taxon>Pseudomonadota</taxon>
        <taxon>Gammaproteobacteria</taxon>
        <taxon>Lysobacterales</taxon>
        <taxon>Lysobacteraceae</taxon>
        <taxon>Lysobacter</taxon>
    </lineage>
</organism>
<evidence type="ECO:0000313" key="2">
    <source>
        <dbReference type="Proteomes" id="UP001251524"/>
    </source>
</evidence>
<gene>
    <name evidence="1" type="ORF">J2X06_001881</name>
</gene>
<dbReference type="PANTHER" id="PTHR21192:SF2">
    <property type="entry name" value="NADH DEHYDROGENASE [UBIQUINONE] 1 ALPHA SUBCOMPLEX ASSEMBLY FACTOR 3"/>
    <property type="match status" value="1"/>
</dbReference>
<dbReference type="PANTHER" id="PTHR21192">
    <property type="entry name" value="NUCLEAR PROTEIN E3-3"/>
    <property type="match status" value="1"/>
</dbReference>
<dbReference type="Pfam" id="PF04430">
    <property type="entry name" value="DUF498"/>
    <property type="match status" value="1"/>
</dbReference>
<dbReference type="Gene3D" id="3.40.1230.10">
    <property type="entry name" value="MTH938-like"/>
    <property type="match status" value="1"/>
</dbReference>
<dbReference type="EMBL" id="JAVDVY010000002">
    <property type="protein sequence ID" value="MDR7134672.1"/>
    <property type="molecule type" value="Genomic_DNA"/>
</dbReference>
<dbReference type="InterPro" id="IPR007523">
    <property type="entry name" value="NDUFAF3/AAMDC"/>
</dbReference>
<dbReference type="CDD" id="cd05560">
    <property type="entry name" value="Xcc1710_like"/>
    <property type="match status" value="1"/>
</dbReference>
<keyword evidence="2" id="KW-1185">Reference proteome</keyword>
<accession>A0ABU1WB58</accession>
<dbReference type="InterPro" id="IPR036748">
    <property type="entry name" value="MTH938-like_sf"/>
</dbReference>
<dbReference type="Proteomes" id="UP001251524">
    <property type="component" value="Unassembled WGS sequence"/>
</dbReference>
<dbReference type="SUPFAM" id="SSF64076">
    <property type="entry name" value="MTH938-like"/>
    <property type="match status" value="1"/>
</dbReference>
<name>A0ABU1WB58_9GAMM</name>
<protein>
    <recommendedName>
        <fullName evidence="3">Mth938-like domain-containing protein</fullName>
    </recommendedName>
</protein>
<dbReference type="RefSeq" id="WP_310061432.1">
    <property type="nucleotide sequence ID" value="NZ_JAVDVY010000002.1"/>
</dbReference>
<evidence type="ECO:0008006" key="3">
    <source>
        <dbReference type="Google" id="ProtNLM"/>
    </source>
</evidence>
<proteinExistence type="predicted"/>